<evidence type="ECO:0000313" key="1">
    <source>
        <dbReference type="EMBL" id="AAZ18677.1"/>
    </source>
</evidence>
<protein>
    <submittedName>
        <fullName evidence="1">Uncharacterized protein</fullName>
    </submittedName>
</protein>
<dbReference type="RefSeq" id="WP_011280104.1">
    <property type="nucleotide sequence ID" value="NC_007204.1"/>
</dbReference>
<proteinExistence type="predicted"/>
<dbReference type="Proteomes" id="UP000000546">
    <property type="component" value="Chromosome"/>
</dbReference>
<reference evidence="1 2" key="1">
    <citation type="journal article" date="2010" name="Appl. Environ. Microbiol.">
        <title>The genome sequence of Psychrobacter arcticus 273-4, a psychroactive Siberian permafrost bacterium, reveals mechanisms for adaptation to low-temperature growth.</title>
        <authorList>
            <person name="Ayala-del-Rio H.L."/>
            <person name="Chain P.S."/>
            <person name="Grzymski J.J."/>
            <person name="Ponder M.A."/>
            <person name="Ivanova N."/>
            <person name="Bergholz P.W."/>
            <person name="Di Bartolo G."/>
            <person name="Hauser L."/>
            <person name="Land M."/>
            <person name="Bakermans C."/>
            <person name="Rodrigues D."/>
            <person name="Klappenbach J."/>
            <person name="Zarka D."/>
            <person name="Larimer F."/>
            <person name="Richardson P."/>
            <person name="Murray A."/>
            <person name="Thomashow M."/>
            <person name="Tiedje J.M."/>
        </authorList>
    </citation>
    <scope>NUCLEOTIDE SEQUENCE [LARGE SCALE GENOMIC DNA]</scope>
    <source>
        <strain evidence="2">DSM 17307 / VKM B-2377 / 273-4</strain>
    </source>
</reference>
<gene>
    <name evidence="1" type="ordered locus">Psyc_0824</name>
</gene>
<accession>Q4FTI1</accession>
<dbReference type="STRING" id="259536.Psyc_0824"/>
<dbReference type="eggNOG" id="COG2133">
    <property type="taxonomic scope" value="Bacteria"/>
</dbReference>
<keyword evidence="2" id="KW-1185">Reference proteome</keyword>
<organism evidence="1 2">
    <name type="scientific">Psychrobacter arcticus (strain DSM 17307 / VKM B-2377 / 273-4)</name>
    <dbReference type="NCBI Taxonomy" id="259536"/>
    <lineage>
        <taxon>Bacteria</taxon>
        <taxon>Pseudomonadati</taxon>
        <taxon>Pseudomonadota</taxon>
        <taxon>Gammaproteobacteria</taxon>
        <taxon>Moraxellales</taxon>
        <taxon>Moraxellaceae</taxon>
        <taxon>Psychrobacter</taxon>
    </lineage>
</organism>
<dbReference type="HOGENOM" id="CLU_3256775_0_0_6"/>
<dbReference type="KEGG" id="par:Psyc_0824"/>
<sequence length="42" mass="4667">MSAPNLQSITPIWQQTPKVDGQGHYSHRLLFSPDGQNNTAKC</sequence>
<name>Q4FTI1_PSYA2</name>
<dbReference type="EMBL" id="CP000082">
    <property type="protein sequence ID" value="AAZ18677.1"/>
    <property type="molecule type" value="Genomic_DNA"/>
</dbReference>
<evidence type="ECO:0000313" key="2">
    <source>
        <dbReference type="Proteomes" id="UP000000546"/>
    </source>
</evidence>
<dbReference type="AlphaFoldDB" id="Q4FTI1"/>